<dbReference type="PhylomeDB" id="A0A060TCZ1"/>
<dbReference type="Gene3D" id="3.40.50.12650">
    <property type="match status" value="1"/>
</dbReference>
<keyword evidence="3" id="KW-0269">Exonuclease</keyword>
<feature type="region of interest" description="Disordered" evidence="4">
    <location>
        <begin position="439"/>
        <end position="461"/>
    </location>
</feature>
<dbReference type="PANTHER" id="PTHR23240:SF8">
    <property type="entry name" value="PROTEIN ARTEMIS"/>
    <property type="match status" value="1"/>
</dbReference>
<sequence length="490" mass="55890">MDYFREAAEIYAGFLSHCHEDHLDGLTTFNLPVYCSDATKELILRLKTRNERANTQVTSTPRFAHLRSNLVALPMNIPTKVSVGKVEVKVTLIEANHCPGSVMFLFETSTASVLVTGDIRAEPWVVNSFINHPFLIPYASCKPLDCIYMDTTFAYRNNGCPPYLEIGPNGPSVEELLQLLERYPSDTRFVFNKVGTLGYEQIWIRIWARFHEKVHIDQYHLQLYQAIMDFDSTARQLVLNCVTSDPTAARFHACSPSCRDYLESSSYVVYLSPVVDFHPLDVKILQSTYPSHQKGFKLVPGLSTSRLPVYTCQGLPAYRRYMLHNGEYFPLSLPFYYSRHSSYRETTHLINSFQPRQVYPCTTRLEYYKNGFSMQDLFGPYCRTASNGFRHDQEMLSQVVQVPIPKESPVLAHRESSDSSNSSHGSILEMLCHNLKQAAASTTGGNHDRYNSPNAKHHPRRAPRLKRIVASRTLSVDPRLRAKRTTTIVK</sequence>
<dbReference type="GO" id="GO:0003684">
    <property type="term" value="F:damaged DNA binding"/>
    <property type="evidence" value="ECO:0007669"/>
    <property type="project" value="TreeGrafter"/>
</dbReference>
<protein>
    <submittedName>
        <fullName evidence="5">ARAD1D43450p</fullName>
    </submittedName>
</protein>
<keyword evidence="1" id="KW-0540">Nuclease</keyword>
<keyword evidence="2" id="KW-0378">Hydrolase</keyword>
<evidence type="ECO:0000256" key="4">
    <source>
        <dbReference type="SAM" id="MobiDB-lite"/>
    </source>
</evidence>
<name>A0A060TCZ1_BLAAD</name>
<evidence type="ECO:0000256" key="1">
    <source>
        <dbReference type="ARBA" id="ARBA00022722"/>
    </source>
</evidence>
<accession>A0A060TCZ1</accession>
<dbReference type="GO" id="GO:0036297">
    <property type="term" value="P:interstrand cross-link repair"/>
    <property type="evidence" value="ECO:0007669"/>
    <property type="project" value="TreeGrafter"/>
</dbReference>
<dbReference type="SUPFAM" id="SSF56281">
    <property type="entry name" value="Metallo-hydrolase/oxidoreductase"/>
    <property type="match status" value="1"/>
</dbReference>
<dbReference type="GO" id="GO:0035312">
    <property type="term" value="F:5'-3' DNA exonuclease activity"/>
    <property type="evidence" value="ECO:0007669"/>
    <property type="project" value="TreeGrafter"/>
</dbReference>
<evidence type="ECO:0000313" key="5">
    <source>
        <dbReference type="EMBL" id="CDP38823.1"/>
    </source>
</evidence>
<dbReference type="InterPro" id="IPR036866">
    <property type="entry name" value="RibonucZ/Hydroxyglut_hydro"/>
</dbReference>
<evidence type="ECO:0000256" key="3">
    <source>
        <dbReference type="ARBA" id="ARBA00022839"/>
    </source>
</evidence>
<organism evidence="5">
    <name type="scientific">Blastobotrys adeninivorans</name>
    <name type="common">Yeast</name>
    <name type="synonym">Arxula adeninivorans</name>
    <dbReference type="NCBI Taxonomy" id="409370"/>
    <lineage>
        <taxon>Eukaryota</taxon>
        <taxon>Fungi</taxon>
        <taxon>Dikarya</taxon>
        <taxon>Ascomycota</taxon>
        <taxon>Saccharomycotina</taxon>
        <taxon>Dipodascomycetes</taxon>
        <taxon>Dipodascales</taxon>
        <taxon>Trichomonascaceae</taxon>
        <taxon>Blastobotrys</taxon>
    </lineage>
</organism>
<reference evidence="5" key="1">
    <citation type="submission" date="2014-02" db="EMBL/GenBank/DDBJ databases">
        <authorList>
            <person name="Genoscope - CEA"/>
        </authorList>
    </citation>
    <scope>NUCLEOTIDE SEQUENCE</scope>
    <source>
        <strain evidence="5">LS3</strain>
    </source>
</reference>
<dbReference type="PANTHER" id="PTHR23240">
    <property type="entry name" value="DNA CROSS-LINK REPAIR PROTEIN PSO2/SNM1-RELATED"/>
    <property type="match status" value="1"/>
</dbReference>
<reference evidence="5" key="2">
    <citation type="submission" date="2014-06" db="EMBL/GenBank/DDBJ databases">
        <title>The complete genome of Blastobotrys (Arxula) adeninivorans LS3 - a yeast of biotechnological interest.</title>
        <authorList>
            <person name="Kunze G."/>
            <person name="Gaillardin C."/>
            <person name="Czernicka M."/>
            <person name="Durrens P."/>
            <person name="Martin T."/>
            <person name="Boer E."/>
            <person name="Gabaldon T."/>
            <person name="Cruz J."/>
            <person name="Talla E."/>
            <person name="Marck C."/>
            <person name="Goffeau A."/>
            <person name="Barbe V."/>
            <person name="Baret P."/>
            <person name="Baronian K."/>
            <person name="Beier S."/>
            <person name="Bleykasten C."/>
            <person name="Bode R."/>
            <person name="Casaregola S."/>
            <person name="Despons L."/>
            <person name="Fairhead C."/>
            <person name="Giersberg M."/>
            <person name="Gierski P."/>
            <person name="Hahnel U."/>
            <person name="Hartmann A."/>
            <person name="Jankowska D."/>
            <person name="Jubin C."/>
            <person name="Jung P."/>
            <person name="Lafontaine I."/>
            <person name="Leh-Louis V."/>
            <person name="Lemaire M."/>
            <person name="Marcet-Houben M."/>
            <person name="Mascher M."/>
            <person name="Morel G."/>
            <person name="Richard G.-F."/>
            <person name="Riechen J."/>
            <person name="Sacerdot C."/>
            <person name="Sarkar A."/>
            <person name="Savel G."/>
            <person name="Schacherer J."/>
            <person name="Sherman D."/>
            <person name="Straub M.-L."/>
            <person name="Stein N."/>
            <person name="Thierry A."/>
            <person name="Trautwein-Schult A."/>
            <person name="Westhof E."/>
            <person name="Worch S."/>
            <person name="Dujon B."/>
            <person name="Souciet J.-L."/>
            <person name="Wincker P."/>
            <person name="Scholz U."/>
            <person name="Neuveglise N."/>
        </authorList>
    </citation>
    <scope>NUCLEOTIDE SEQUENCE</scope>
    <source>
        <strain evidence="5">LS3</strain>
    </source>
</reference>
<evidence type="ECO:0000256" key="2">
    <source>
        <dbReference type="ARBA" id="ARBA00022801"/>
    </source>
</evidence>
<proteinExistence type="predicted"/>
<gene>
    <name evidence="5" type="ORF">GNLVRS02_ARAD1D43450g</name>
</gene>
<dbReference type="EMBL" id="HG937694">
    <property type="protein sequence ID" value="CDP38823.1"/>
    <property type="molecule type" value="Genomic_DNA"/>
</dbReference>
<dbReference type="GO" id="GO:0006303">
    <property type="term" value="P:double-strand break repair via nonhomologous end joining"/>
    <property type="evidence" value="ECO:0007669"/>
    <property type="project" value="TreeGrafter"/>
</dbReference>
<dbReference type="Gene3D" id="3.60.15.10">
    <property type="entry name" value="Ribonuclease Z/Hydroxyacylglutathione hydrolase-like"/>
    <property type="match status" value="1"/>
</dbReference>
<dbReference type="GO" id="GO:0000723">
    <property type="term" value="P:telomere maintenance"/>
    <property type="evidence" value="ECO:0007669"/>
    <property type="project" value="TreeGrafter"/>
</dbReference>
<dbReference type="AlphaFoldDB" id="A0A060TCZ1"/>